<protein>
    <submittedName>
        <fullName evidence="2">Uncharacterized protein</fullName>
    </submittedName>
</protein>
<keyword evidence="1" id="KW-0812">Transmembrane</keyword>
<feature type="transmembrane region" description="Helical" evidence="1">
    <location>
        <begin position="36"/>
        <end position="57"/>
    </location>
</feature>
<sequence length="60" mass="6069">MLATPAPLQSGVAEAIGAARVAAAAMPPTNTPVQTAAAFLLGAIPLNIMITSLFHWFPPA</sequence>
<organism evidence="2">
    <name type="scientific">uncultured Mycobacterium sp</name>
    <dbReference type="NCBI Taxonomy" id="171292"/>
    <lineage>
        <taxon>Bacteria</taxon>
        <taxon>Bacillati</taxon>
        <taxon>Actinomycetota</taxon>
        <taxon>Actinomycetes</taxon>
        <taxon>Mycobacteriales</taxon>
        <taxon>Mycobacteriaceae</taxon>
        <taxon>Mycobacterium</taxon>
        <taxon>environmental samples</taxon>
    </lineage>
</organism>
<proteinExistence type="predicted"/>
<accession>A0A1Y5PDJ5</accession>
<dbReference type="AlphaFoldDB" id="A0A1Y5PDJ5"/>
<keyword evidence="1" id="KW-1133">Transmembrane helix</keyword>
<evidence type="ECO:0000256" key="1">
    <source>
        <dbReference type="SAM" id="Phobius"/>
    </source>
</evidence>
<dbReference type="EMBL" id="FLQS01000030">
    <property type="protein sequence ID" value="SBS76752.1"/>
    <property type="molecule type" value="Genomic_DNA"/>
</dbReference>
<name>A0A1Y5PDJ5_9MYCO</name>
<gene>
    <name evidence="2" type="ORF">MHPYR_360018</name>
</gene>
<reference evidence="2" key="1">
    <citation type="submission" date="2016-03" db="EMBL/GenBank/DDBJ databases">
        <authorList>
            <person name="Ploux O."/>
        </authorList>
    </citation>
    <scope>NUCLEOTIDE SEQUENCE</scope>
    <source>
        <strain evidence="2">UC10</strain>
    </source>
</reference>
<evidence type="ECO:0000313" key="2">
    <source>
        <dbReference type="EMBL" id="SBS76752.1"/>
    </source>
</evidence>
<keyword evidence="1" id="KW-0472">Membrane</keyword>